<comment type="caution">
    <text evidence="1">The sequence shown here is derived from an EMBL/GenBank/DDBJ whole genome shotgun (WGS) entry which is preliminary data.</text>
</comment>
<dbReference type="EMBL" id="AEIG01000056">
    <property type="protein sequence ID" value="EGG29330.1"/>
    <property type="molecule type" value="Genomic_DNA"/>
</dbReference>
<sequence>MALKSCCQLLEAVMLAAKHARKAITLKCLLGLQIKSAMVFRI</sequence>
<gene>
    <name evidence="1" type="ORF">IMCC3088_1903</name>
</gene>
<keyword evidence="2" id="KW-1185">Reference proteome</keyword>
<protein>
    <submittedName>
        <fullName evidence="1">Uncharacterized protein</fullName>
    </submittedName>
</protein>
<dbReference type="AlphaFoldDB" id="F3L2X9"/>
<organism evidence="1 2">
    <name type="scientific">Aequoribacter fuscus</name>
    <dbReference type="NCBI Taxonomy" id="2518989"/>
    <lineage>
        <taxon>Bacteria</taxon>
        <taxon>Pseudomonadati</taxon>
        <taxon>Pseudomonadota</taxon>
        <taxon>Gammaproteobacteria</taxon>
        <taxon>Cellvibrionales</taxon>
        <taxon>Halieaceae</taxon>
        <taxon>Aequoribacter</taxon>
    </lineage>
</organism>
<dbReference type="STRING" id="2518989.IMCC3088_1903"/>
<evidence type="ECO:0000313" key="2">
    <source>
        <dbReference type="Proteomes" id="UP000005615"/>
    </source>
</evidence>
<reference evidence="1 2" key="1">
    <citation type="journal article" date="2011" name="J. Bacteriol.">
        <title>Genome sequence of strain IMCC3088, a proteorhodopsin-containing marine bacterium belonging to the OM60/NOR5 clade.</title>
        <authorList>
            <person name="Jang Y."/>
            <person name="Oh H.M."/>
            <person name="Kang I."/>
            <person name="Lee K."/>
            <person name="Yang S.J."/>
            <person name="Cho J.C."/>
        </authorList>
    </citation>
    <scope>NUCLEOTIDE SEQUENCE [LARGE SCALE GENOMIC DNA]</scope>
    <source>
        <strain evidence="1 2">IMCC3088</strain>
    </source>
</reference>
<accession>F3L2X9</accession>
<evidence type="ECO:0000313" key="1">
    <source>
        <dbReference type="EMBL" id="EGG29330.1"/>
    </source>
</evidence>
<name>F3L2X9_9GAMM</name>
<dbReference type="Proteomes" id="UP000005615">
    <property type="component" value="Unassembled WGS sequence"/>
</dbReference>
<proteinExistence type="predicted"/>